<proteinExistence type="inferred from homology"/>
<dbReference type="PANTHER" id="PTHR44196:SF1">
    <property type="entry name" value="DEHYDROGENASE_REDUCTASE SDR FAMILY MEMBER 7B"/>
    <property type="match status" value="1"/>
</dbReference>
<dbReference type="InterPro" id="IPR020904">
    <property type="entry name" value="Sc_DH/Rdtase_CS"/>
</dbReference>
<gene>
    <name evidence="3" type="ORF">EC501_12995</name>
</gene>
<dbReference type="GO" id="GO:0016020">
    <property type="term" value="C:membrane"/>
    <property type="evidence" value="ECO:0007669"/>
    <property type="project" value="TreeGrafter"/>
</dbReference>
<dbReference type="EMBL" id="RHLQ01000034">
    <property type="protein sequence ID" value="RNC97958.1"/>
    <property type="molecule type" value="Genomic_DNA"/>
</dbReference>
<keyword evidence="2" id="KW-0560">Oxidoreductase</keyword>
<dbReference type="SUPFAM" id="SSF51735">
    <property type="entry name" value="NAD(P)-binding Rossmann-fold domains"/>
    <property type="match status" value="1"/>
</dbReference>
<dbReference type="RefSeq" id="WP_122972736.1">
    <property type="nucleotide sequence ID" value="NZ_RHLQ01000034.1"/>
</dbReference>
<dbReference type="GO" id="GO:0016491">
    <property type="term" value="F:oxidoreductase activity"/>
    <property type="evidence" value="ECO:0007669"/>
    <property type="project" value="UniProtKB-KW"/>
</dbReference>
<evidence type="ECO:0000256" key="2">
    <source>
        <dbReference type="ARBA" id="ARBA00023002"/>
    </source>
</evidence>
<evidence type="ECO:0000313" key="3">
    <source>
        <dbReference type="EMBL" id="RNC97958.1"/>
    </source>
</evidence>
<dbReference type="CDD" id="cd05233">
    <property type="entry name" value="SDR_c"/>
    <property type="match status" value="1"/>
</dbReference>
<dbReference type="PRINTS" id="PR00081">
    <property type="entry name" value="GDHRDH"/>
</dbReference>
<dbReference type="AlphaFoldDB" id="A0A3M8H6B0"/>
<dbReference type="PROSITE" id="PS00061">
    <property type="entry name" value="ADH_SHORT"/>
    <property type="match status" value="1"/>
</dbReference>
<dbReference type="PANTHER" id="PTHR44196">
    <property type="entry name" value="DEHYDROGENASE/REDUCTASE SDR FAMILY MEMBER 7B"/>
    <property type="match status" value="1"/>
</dbReference>
<accession>A0A3M8H6B0</accession>
<dbReference type="OrthoDB" id="9793345at2"/>
<comment type="caution">
    <text evidence="3">The sequence shown here is derived from an EMBL/GenBank/DDBJ whole genome shotgun (WGS) entry which is preliminary data.</text>
</comment>
<protein>
    <submittedName>
        <fullName evidence="3">SDR family NAD(P)-dependent oxidoreductase</fullName>
    </submittedName>
</protein>
<name>A0A3M8H6B0_9BACI</name>
<dbReference type="Gene3D" id="3.40.50.720">
    <property type="entry name" value="NAD(P)-binding Rossmann-like Domain"/>
    <property type="match status" value="1"/>
</dbReference>
<dbReference type="Pfam" id="PF00106">
    <property type="entry name" value="adh_short"/>
    <property type="match status" value="1"/>
</dbReference>
<dbReference type="Proteomes" id="UP000279909">
    <property type="component" value="Unassembled WGS sequence"/>
</dbReference>
<evidence type="ECO:0000313" key="4">
    <source>
        <dbReference type="Proteomes" id="UP000279909"/>
    </source>
</evidence>
<organism evidence="3 4">
    <name type="scientific">Lysinibacillus halotolerans</name>
    <dbReference type="NCBI Taxonomy" id="1368476"/>
    <lineage>
        <taxon>Bacteria</taxon>
        <taxon>Bacillati</taxon>
        <taxon>Bacillota</taxon>
        <taxon>Bacilli</taxon>
        <taxon>Bacillales</taxon>
        <taxon>Bacillaceae</taxon>
        <taxon>Lysinibacillus</taxon>
    </lineage>
</organism>
<dbReference type="InterPro" id="IPR002347">
    <property type="entry name" value="SDR_fam"/>
</dbReference>
<comment type="similarity">
    <text evidence="1">Belongs to the short-chain dehydrogenases/reductases (SDR) family.</text>
</comment>
<dbReference type="InterPro" id="IPR036291">
    <property type="entry name" value="NAD(P)-bd_dom_sf"/>
</dbReference>
<evidence type="ECO:0000256" key="1">
    <source>
        <dbReference type="ARBA" id="ARBA00006484"/>
    </source>
</evidence>
<sequence length="249" mass="27368">MNNKTVFITGATSGIGRLITEKCIKNGFTVYATGRNESSLQTLLELGATVFQADMTNRQDIEKVCSQLPSIDIAIINAGVGIFDNVFDLSDEQIDDMIDVNVKAPIYLTKRLAKQMVHRKSGHFIFIGSQAGKVATKKASVYAASKHAITGLANGIRLELSPFNIQVTAIFPGPIDTPFLQKADSTNSYRNSIEKYLLKPEKVAIEVMKTINRPVREVNLPRIMALTSKLYALAPTIVERLGSGFFNKK</sequence>
<reference evidence="3 4" key="1">
    <citation type="journal article" date="2014" name="Int. J. Syst. Evol. Microbiol.">
        <title>Lysinibacillus halotolerans sp. nov., isolated from saline-alkaline soil.</title>
        <authorList>
            <person name="Kong D."/>
            <person name="Wang Y."/>
            <person name="Zhao B."/>
            <person name="Li Y."/>
            <person name="Song J."/>
            <person name="Zhai Y."/>
            <person name="Zhang C."/>
            <person name="Wang H."/>
            <person name="Chen X."/>
            <person name="Zhao B."/>
            <person name="Ruan Z."/>
        </authorList>
    </citation>
    <scope>NUCLEOTIDE SEQUENCE [LARGE SCALE GENOMIC DNA]</scope>
    <source>
        <strain evidence="3 4">MCCC 1A12703</strain>
    </source>
</reference>
<keyword evidence="4" id="KW-1185">Reference proteome</keyword>